<dbReference type="RefSeq" id="WP_260792291.1">
    <property type="nucleotide sequence ID" value="NZ_CP093313.1"/>
</dbReference>
<dbReference type="CDD" id="cd16016">
    <property type="entry name" value="AP-SPAP"/>
    <property type="match status" value="1"/>
</dbReference>
<proteinExistence type="predicted"/>
<evidence type="ECO:0000256" key="2">
    <source>
        <dbReference type="ARBA" id="ARBA00022723"/>
    </source>
</evidence>
<name>A0A9J7BPU7_9BACT</name>
<evidence type="ECO:0000256" key="5">
    <source>
        <dbReference type="PIRSR" id="PIRSR031924-51"/>
    </source>
</evidence>
<evidence type="ECO:0000313" key="7">
    <source>
        <dbReference type="Proteomes" id="UP001059380"/>
    </source>
</evidence>
<dbReference type="SUPFAM" id="SSF53649">
    <property type="entry name" value="Alkaline phosphatase-like"/>
    <property type="match status" value="1"/>
</dbReference>
<evidence type="ECO:0000256" key="1">
    <source>
        <dbReference type="ARBA" id="ARBA00022553"/>
    </source>
</evidence>
<dbReference type="InterPro" id="IPR026263">
    <property type="entry name" value="Alkaline_phosphatase_prok"/>
</dbReference>
<dbReference type="PIRSF" id="PIRSF031924">
    <property type="entry name" value="Pi-irrepressible_AP"/>
    <property type="match status" value="1"/>
</dbReference>
<feature type="active site" description="Phosphothreonine intermediate" evidence="4">
    <location>
        <position position="86"/>
    </location>
</feature>
<dbReference type="AlphaFoldDB" id="A0A9J7BPU7"/>
<dbReference type="InterPro" id="IPR017850">
    <property type="entry name" value="Alkaline_phosphatase_core_sf"/>
</dbReference>
<evidence type="ECO:0000256" key="3">
    <source>
        <dbReference type="ARBA" id="ARBA00022729"/>
    </source>
</evidence>
<feature type="binding site" evidence="5">
    <location>
        <begin position="186"/>
        <end position="188"/>
    </location>
    <ligand>
        <name>substrate</name>
    </ligand>
</feature>
<dbReference type="EMBL" id="CP093313">
    <property type="protein sequence ID" value="UWZ82958.1"/>
    <property type="molecule type" value="Genomic_DNA"/>
</dbReference>
<dbReference type="InterPro" id="IPR002591">
    <property type="entry name" value="Phosphodiest/P_Trfase"/>
</dbReference>
<evidence type="ECO:0000256" key="4">
    <source>
        <dbReference type="PIRSR" id="PIRSR031924-50"/>
    </source>
</evidence>
<dbReference type="PANTHER" id="PTHR10151">
    <property type="entry name" value="ECTONUCLEOTIDE PYROPHOSPHATASE/PHOSPHODIESTERASE"/>
    <property type="match status" value="1"/>
</dbReference>
<keyword evidence="2" id="KW-0479">Metal-binding</keyword>
<reference evidence="6" key="1">
    <citation type="submission" date="2021-04" db="EMBL/GenBank/DDBJ databases">
        <title>Phylogenetic analysis of Acidobacteriaceae.</title>
        <authorList>
            <person name="Qiu L."/>
            <person name="Zhang Q."/>
        </authorList>
    </citation>
    <scope>NUCLEOTIDE SEQUENCE</scope>
    <source>
        <strain evidence="6">DSM 25168</strain>
    </source>
</reference>
<dbReference type="GO" id="GO:0046872">
    <property type="term" value="F:metal ion binding"/>
    <property type="evidence" value="ECO:0007669"/>
    <property type="project" value="UniProtKB-KW"/>
</dbReference>
<accession>A0A9J7BPU7</accession>
<organism evidence="6 7">
    <name type="scientific">Occallatibacter riparius</name>
    <dbReference type="NCBI Taxonomy" id="1002689"/>
    <lineage>
        <taxon>Bacteria</taxon>
        <taxon>Pseudomonadati</taxon>
        <taxon>Acidobacteriota</taxon>
        <taxon>Terriglobia</taxon>
        <taxon>Terriglobales</taxon>
        <taxon>Acidobacteriaceae</taxon>
        <taxon>Occallatibacter</taxon>
    </lineage>
</organism>
<dbReference type="Gene3D" id="3.40.720.10">
    <property type="entry name" value="Alkaline Phosphatase, subunit A"/>
    <property type="match status" value="2"/>
</dbReference>
<dbReference type="KEGG" id="orp:MOP44_20595"/>
<keyword evidence="1 4" id="KW-0597">Phosphoprotein</keyword>
<dbReference type="Pfam" id="PF01663">
    <property type="entry name" value="Phosphodiest"/>
    <property type="match status" value="1"/>
</dbReference>
<evidence type="ECO:0000313" key="6">
    <source>
        <dbReference type="EMBL" id="UWZ82958.1"/>
    </source>
</evidence>
<dbReference type="Proteomes" id="UP001059380">
    <property type="component" value="Chromosome"/>
</dbReference>
<protein>
    <submittedName>
        <fullName evidence="6">Alkaline phosphatase family protein</fullName>
    </submittedName>
</protein>
<dbReference type="PANTHER" id="PTHR10151:SF120">
    <property type="entry name" value="BIS(5'-ADENOSYL)-TRIPHOSPHATASE"/>
    <property type="match status" value="1"/>
</dbReference>
<keyword evidence="3" id="KW-0732">Signal</keyword>
<keyword evidence="7" id="KW-1185">Reference proteome</keyword>
<sequence>MSMPRRRSYALFSCLALLILFFSPTFLPAQVYSGNPKLIVIVVIDQFRGDYLNRFHSEFKGRGFRLFTDEGAWFTNCYYDYANTKTAPGHATIGTGAYSDGHGIETNEWWDTSRDAHHKISSVEDERYQLVDVPSNVIPANLPNAQPSALKYLIGSSPRNLRATTLGDELRLATQGKARVFGVSLKDRASILPSGQSANAAYWLEPASGQFTTSTYYMEHLPEWVHAFNASDRRQRAAHEALADGTDQFFEQVGRMPAANSYELDFAQALIQNEHLGQNGVTDEITISLSANDIEGHAFGPDSPQEHRMVLGLDHDLDAFFTWLDKTVGLKNVWLALSADHGVAPVPSEAAQLGISAVAVNMTEIDAAINTKLNERFSPGSETQYLMPDPDLPYITLNKQAFEQAKVDEKTAEDAVAALVQEAVAASAPQPKSELPLQHRLPPAPRVQAVYTRLQLAHSELPPSEWGRRIAHSYADHGNWFVMAMLDAYQIQGSGAGGTTHYSPWSYDRHVPLAFYGAPFAPGEYRERVAPVDLAATFASLAGVNQPSASVGRVLTEALKPTATAAIK</sequence>
<gene>
    <name evidence="6" type="ORF">MOP44_20595</name>
</gene>
<dbReference type="GO" id="GO:0004035">
    <property type="term" value="F:alkaline phosphatase activity"/>
    <property type="evidence" value="ECO:0007669"/>
    <property type="project" value="InterPro"/>
</dbReference>
<feature type="binding site" evidence="5">
    <location>
        <position position="107"/>
    </location>
    <ligand>
        <name>substrate</name>
    </ligand>
</feature>